<keyword evidence="1" id="KW-0812">Transmembrane</keyword>
<dbReference type="InParanoid" id="A0A162UFN8"/>
<dbReference type="Proteomes" id="UP000077315">
    <property type="component" value="Unassembled WGS sequence"/>
</dbReference>
<keyword evidence="1" id="KW-0472">Membrane</keyword>
<feature type="transmembrane region" description="Helical" evidence="1">
    <location>
        <begin position="56"/>
        <end position="74"/>
    </location>
</feature>
<dbReference type="GeneID" id="29001668"/>
<keyword evidence="3" id="KW-1185">Reference proteome</keyword>
<keyword evidence="1" id="KW-1133">Transmembrane helix</keyword>
<dbReference type="AlphaFoldDB" id="A0A162UFN8"/>
<reference evidence="3" key="1">
    <citation type="submission" date="2015-06" db="EMBL/GenBank/DDBJ databases">
        <title>Expansion of signal transduction pathways in fungi by whole-genome duplication.</title>
        <authorList>
            <consortium name="DOE Joint Genome Institute"/>
            <person name="Corrochano L.M."/>
            <person name="Kuo A."/>
            <person name="Marcet-Houben M."/>
            <person name="Polaino S."/>
            <person name="Salamov A."/>
            <person name="Villalobos J.M."/>
            <person name="Alvarez M.I."/>
            <person name="Avalos J."/>
            <person name="Benito E.P."/>
            <person name="Benoit I."/>
            <person name="Burger G."/>
            <person name="Camino L.P."/>
            <person name="Canovas D."/>
            <person name="Cerda-Olmedo E."/>
            <person name="Cheng J.-F."/>
            <person name="Dominguez A."/>
            <person name="Elias M."/>
            <person name="Eslava A.P."/>
            <person name="Glaser F."/>
            <person name="Grimwood J."/>
            <person name="Gutierrez G."/>
            <person name="Heitman J."/>
            <person name="Henrissat B."/>
            <person name="Iturriaga E.A."/>
            <person name="Lang B.F."/>
            <person name="Lavin J.L."/>
            <person name="Lee S."/>
            <person name="Li W."/>
            <person name="Lindquist E."/>
            <person name="Lopez-Garcia S."/>
            <person name="Luque E.M."/>
            <person name="Marcos A.T."/>
            <person name="Martin J."/>
            <person name="McCluskey K."/>
            <person name="Medina H.R."/>
            <person name="Miralles-Duran A."/>
            <person name="Miyazaki A."/>
            <person name="Munoz-Torres E."/>
            <person name="Oguiza J.A."/>
            <person name="Ohm R."/>
            <person name="Olmedo M."/>
            <person name="Orejas M."/>
            <person name="Ortiz-Castellanos L."/>
            <person name="Pisabarro A.G."/>
            <person name="Rodriguez-Romero J."/>
            <person name="Ruiz-Herrera J."/>
            <person name="Ruiz-Vazquez R."/>
            <person name="Sanz C."/>
            <person name="Schackwitz W."/>
            <person name="Schmutz J."/>
            <person name="Shahriari M."/>
            <person name="Shelest E."/>
            <person name="Silva-Franco F."/>
            <person name="Soanes D."/>
            <person name="Syed K."/>
            <person name="Tagua V.G."/>
            <person name="Talbot N.J."/>
            <person name="Thon M."/>
            <person name="De vries R.P."/>
            <person name="Wiebenga A."/>
            <person name="Yadav J.S."/>
            <person name="Braun E.L."/>
            <person name="Baker S."/>
            <person name="Garre V."/>
            <person name="Horwitz B."/>
            <person name="Torres-Martinez S."/>
            <person name="Idnurm A."/>
            <person name="Herrera-Estrella A."/>
            <person name="Gabaldon T."/>
            <person name="Grigoriev I.V."/>
        </authorList>
    </citation>
    <scope>NUCLEOTIDE SEQUENCE [LARGE SCALE GENOMIC DNA]</scope>
    <source>
        <strain evidence="3">NRRL 1555(-)</strain>
    </source>
</reference>
<protein>
    <submittedName>
        <fullName evidence="2">Uncharacterized protein</fullName>
    </submittedName>
</protein>
<evidence type="ECO:0000313" key="2">
    <source>
        <dbReference type="EMBL" id="OAD74793.1"/>
    </source>
</evidence>
<name>A0A162UFN8_PHYB8</name>
<proteinExistence type="predicted"/>
<dbReference type="VEuPathDB" id="FungiDB:PHYBLDRAFT_61158"/>
<dbReference type="EMBL" id="KV440978">
    <property type="protein sequence ID" value="OAD74793.1"/>
    <property type="molecule type" value="Genomic_DNA"/>
</dbReference>
<dbReference type="RefSeq" id="XP_018292833.1">
    <property type="nucleotide sequence ID" value="XM_018440762.1"/>
</dbReference>
<gene>
    <name evidence="2" type="ORF">PHYBLDRAFT_61158</name>
</gene>
<sequence>MANVLINGATQHVIWNLNVWESVHRDSQFTSRSYSCTLTWHSRNEMAFTESKVSEVFLAFLYLCVLLVIWRCYAKDEFIESRESSEQRRETDLWAVLRAEGGCKGIEKKWKSRCEKGRGTSTKNSDQIPIQITDLRVHPKNKCACNSIDRWKILQRCGYTVGNMMQCISVEQEIL</sequence>
<evidence type="ECO:0000313" key="3">
    <source>
        <dbReference type="Proteomes" id="UP000077315"/>
    </source>
</evidence>
<organism evidence="2 3">
    <name type="scientific">Phycomyces blakesleeanus (strain ATCC 8743b / DSM 1359 / FGSC 10004 / NBRC 33097 / NRRL 1555)</name>
    <dbReference type="NCBI Taxonomy" id="763407"/>
    <lineage>
        <taxon>Eukaryota</taxon>
        <taxon>Fungi</taxon>
        <taxon>Fungi incertae sedis</taxon>
        <taxon>Mucoromycota</taxon>
        <taxon>Mucoromycotina</taxon>
        <taxon>Mucoromycetes</taxon>
        <taxon>Mucorales</taxon>
        <taxon>Phycomycetaceae</taxon>
        <taxon>Phycomyces</taxon>
    </lineage>
</organism>
<evidence type="ECO:0000256" key="1">
    <source>
        <dbReference type="SAM" id="Phobius"/>
    </source>
</evidence>
<accession>A0A162UFN8</accession>